<name>A0A9E8M0W7_9BACI</name>
<dbReference type="GO" id="GO:0046872">
    <property type="term" value="F:metal ion binding"/>
    <property type="evidence" value="ECO:0007669"/>
    <property type="project" value="UniProtKB-KW"/>
</dbReference>
<organism evidence="6 7">
    <name type="scientific">Fervidibacillus halotolerans</name>
    <dbReference type="NCBI Taxonomy" id="2980027"/>
    <lineage>
        <taxon>Bacteria</taxon>
        <taxon>Bacillati</taxon>
        <taxon>Bacillota</taxon>
        <taxon>Bacilli</taxon>
        <taxon>Bacillales</taxon>
        <taxon>Bacillaceae</taxon>
        <taxon>Fervidibacillus</taxon>
    </lineage>
</organism>
<evidence type="ECO:0000259" key="5">
    <source>
        <dbReference type="SMART" id="SM00478"/>
    </source>
</evidence>
<reference evidence="6" key="1">
    <citation type="submission" date="2022-09" db="EMBL/GenBank/DDBJ databases">
        <title>Complete Genomes of Fervidibacillus albus and Fervidibacillus halotolerans isolated from tidal flat sediments.</title>
        <authorList>
            <person name="Kwon K.K."/>
            <person name="Yang S.-H."/>
            <person name="Park M.J."/>
            <person name="Oh H.-M."/>
        </authorList>
    </citation>
    <scope>NUCLEOTIDE SEQUENCE</scope>
    <source>
        <strain evidence="6">MEBiC13594</strain>
    </source>
</reference>
<dbReference type="PANTHER" id="PTHR10359">
    <property type="entry name" value="A/G-SPECIFIC ADENINE GLYCOSYLASE/ENDONUCLEASE III"/>
    <property type="match status" value="1"/>
</dbReference>
<evidence type="ECO:0000256" key="2">
    <source>
        <dbReference type="ARBA" id="ARBA00022723"/>
    </source>
</evidence>
<dbReference type="AlphaFoldDB" id="A0A9E8M0W7"/>
<dbReference type="GO" id="GO:0006284">
    <property type="term" value="P:base-excision repair"/>
    <property type="evidence" value="ECO:0007669"/>
    <property type="project" value="InterPro"/>
</dbReference>
<dbReference type="InterPro" id="IPR003265">
    <property type="entry name" value="HhH-GPD_domain"/>
</dbReference>
<sequence>MKNWKKNKDNRYINLFEKLYDVYGPQKWWPADTPFEVVIGAILVQNTSWKNVERSIKRLKPYLSHPKKLAQLPEETLAQLIRSSGFYRVKAKRISAFLRWFQQYDYEFDRVKKDGEKLRNELLEINGIGNETADVILLYVFHVPVFIADRYARTIFQRFGIHVPPTYEEFRKQVEFHFPKDAILLNEFHALLVTHGKTYCKKKPICEKCPIQNICQRRFTS</sequence>
<keyword evidence="7" id="KW-1185">Reference proteome</keyword>
<dbReference type="Gene3D" id="1.10.1670.10">
    <property type="entry name" value="Helix-hairpin-Helix base-excision DNA repair enzymes (C-terminal)"/>
    <property type="match status" value="1"/>
</dbReference>
<dbReference type="Proteomes" id="UP001164726">
    <property type="component" value="Chromosome"/>
</dbReference>
<dbReference type="EMBL" id="CP106877">
    <property type="protein sequence ID" value="WAA13174.1"/>
    <property type="molecule type" value="Genomic_DNA"/>
</dbReference>
<keyword evidence="6" id="KW-0255">Endonuclease</keyword>
<protein>
    <submittedName>
        <fullName evidence="6">Endonuclease III domain-containing protein</fullName>
    </submittedName>
</protein>
<keyword evidence="2" id="KW-0479">Metal-binding</keyword>
<evidence type="ECO:0000256" key="1">
    <source>
        <dbReference type="ARBA" id="ARBA00022485"/>
    </source>
</evidence>
<gene>
    <name evidence="6" type="ORF">OE105_03325</name>
</gene>
<keyword evidence="3" id="KW-0408">Iron</keyword>
<dbReference type="CDD" id="cd00056">
    <property type="entry name" value="ENDO3c"/>
    <property type="match status" value="1"/>
</dbReference>
<evidence type="ECO:0000313" key="6">
    <source>
        <dbReference type="EMBL" id="WAA13174.1"/>
    </source>
</evidence>
<dbReference type="InterPro" id="IPR023170">
    <property type="entry name" value="HhH_base_excis_C"/>
</dbReference>
<dbReference type="SMART" id="SM00478">
    <property type="entry name" value="ENDO3c"/>
    <property type="match status" value="1"/>
</dbReference>
<evidence type="ECO:0000313" key="7">
    <source>
        <dbReference type="Proteomes" id="UP001164726"/>
    </source>
</evidence>
<dbReference type="RefSeq" id="WP_275421320.1">
    <property type="nucleotide sequence ID" value="NZ_CP106877.1"/>
</dbReference>
<feature type="domain" description="HhH-GPD" evidence="5">
    <location>
        <begin position="43"/>
        <end position="198"/>
    </location>
</feature>
<keyword evidence="6" id="KW-0378">Hydrolase</keyword>
<dbReference type="GO" id="GO:0051539">
    <property type="term" value="F:4 iron, 4 sulfur cluster binding"/>
    <property type="evidence" value="ECO:0007669"/>
    <property type="project" value="UniProtKB-KW"/>
</dbReference>
<keyword evidence="4" id="KW-0411">Iron-sulfur</keyword>
<dbReference type="KEGG" id="fhl:OE105_03325"/>
<keyword evidence="6" id="KW-0540">Nuclease</keyword>
<dbReference type="Pfam" id="PF00730">
    <property type="entry name" value="HhH-GPD"/>
    <property type="match status" value="1"/>
</dbReference>
<keyword evidence="1" id="KW-0004">4Fe-4S</keyword>
<evidence type="ECO:0000256" key="3">
    <source>
        <dbReference type="ARBA" id="ARBA00023004"/>
    </source>
</evidence>
<dbReference type="Gene3D" id="1.10.340.30">
    <property type="entry name" value="Hypothetical protein, domain 2"/>
    <property type="match status" value="1"/>
</dbReference>
<dbReference type="GO" id="GO:0004519">
    <property type="term" value="F:endonuclease activity"/>
    <property type="evidence" value="ECO:0007669"/>
    <property type="project" value="UniProtKB-KW"/>
</dbReference>
<evidence type="ECO:0000256" key="4">
    <source>
        <dbReference type="ARBA" id="ARBA00023014"/>
    </source>
</evidence>
<dbReference type="PIRSF" id="PIRSF001435">
    <property type="entry name" value="Nth"/>
    <property type="match status" value="1"/>
</dbReference>
<proteinExistence type="predicted"/>
<accession>A0A9E8M0W7</accession>
<dbReference type="InterPro" id="IPR011257">
    <property type="entry name" value="DNA_glycosylase"/>
</dbReference>
<dbReference type="SUPFAM" id="SSF48150">
    <property type="entry name" value="DNA-glycosylase"/>
    <property type="match status" value="1"/>
</dbReference>
<dbReference type="PANTHER" id="PTHR10359:SF19">
    <property type="entry name" value="DNA REPAIR GLYCOSYLASE MJ1434-RELATED"/>
    <property type="match status" value="1"/>
</dbReference>